<comment type="caution">
    <text evidence="1">The sequence shown here is derived from an EMBL/GenBank/DDBJ whole genome shotgun (WGS) entry which is preliminary data.</text>
</comment>
<reference evidence="1 2" key="3">
    <citation type="journal article" date="2022" name="Microbiol. Spectr.">
        <title>Folding features and dynamics of 3D genome architecture in plant fungal pathogens.</title>
        <authorList>
            <person name="Xia C."/>
        </authorList>
    </citation>
    <scope>NUCLEOTIDE SEQUENCE [LARGE SCALE GENOMIC DNA]</scope>
    <source>
        <strain evidence="1 2">93-210</strain>
    </source>
</reference>
<reference evidence="2" key="2">
    <citation type="journal article" date="2018" name="Mol. Plant Microbe Interact.">
        <title>Genome sequence resources for the wheat stripe rust pathogen (Puccinia striiformis f. sp. tritici) and the barley stripe rust pathogen (Puccinia striiformis f. sp. hordei).</title>
        <authorList>
            <person name="Xia C."/>
            <person name="Wang M."/>
            <person name="Yin C."/>
            <person name="Cornejo O.E."/>
            <person name="Hulbert S.H."/>
            <person name="Chen X."/>
        </authorList>
    </citation>
    <scope>NUCLEOTIDE SEQUENCE [LARGE SCALE GENOMIC DNA]</scope>
    <source>
        <strain evidence="2">93-210</strain>
    </source>
</reference>
<sequence length="151" mass="16726">MSSGALGDQRKGKILSPCLHKLASLCPRGSTSRLLHSLAFRPAPSLTSPMLPTRQPAQFIILCCFHAAHWIQNVPAVHCKPPTVGIMEPMHVEGAEARPWSDRHLSDHLPSGTVPEIRDFQPLSRIQTRQLVCTDTESKERLSPRLALEAR</sequence>
<accession>A0ACC0EBI8</accession>
<evidence type="ECO:0000313" key="1">
    <source>
        <dbReference type="EMBL" id="KAI7949744.1"/>
    </source>
</evidence>
<proteinExistence type="predicted"/>
<organism evidence="1 2">
    <name type="scientific">Puccinia striiformis f. sp. tritici</name>
    <dbReference type="NCBI Taxonomy" id="168172"/>
    <lineage>
        <taxon>Eukaryota</taxon>
        <taxon>Fungi</taxon>
        <taxon>Dikarya</taxon>
        <taxon>Basidiomycota</taxon>
        <taxon>Pucciniomycotina</taxon>
        <taxon>Pucciniomycetes</taxon>
        <taxon>Pucciniales</taxon>
        <taxon>Pucciniaceae</taxon>
        <taxon>Puccinia</taxon>
    </lineage>
</organism>
<reference evidence="2" key="1">
    <citation type="journal article" date="2018" name="BMC Genomics">
        <title>Genomic insights into host adaptation between the wheat stripe rust pathogen (Puccinia striiformis f. sp. tritici) and the barley stripe rust pathogen (Puccinia striiformis f. sp. hordei).</title>
        <authorList>
            <person name="Xia C."/>
            <person name="Wang M."/>
            <person name="Yin C."/>
            <person name="Cornejo O.E."/>
            <person name="Hulbert S.H."/>
            <person name="Chen X."/>
        </authorList>
    </citation>
    <scope>NUCLEOTIDE SEQUENCE [LARGE SCALE GENOMIC DNA]</scope>
    <source>
        <strain evidence="2">93-210</strain>
    </source>
</reference>
<keyword evidence="2" id="KW-1185">Reference proteome</keyword>
<dbReference type="Proteomes" id="UP001060170">
    <property type="component" value="Chromosome 8"/>
</dbReference>
<evidence type="ECO:0000313" key="2">
    <source>
        <dbReference type="Proteomes" id="UP001060170"/>
    </source>
</evidence>
<name>A0ACC0EBI8_9BASI</name>
<gene>
    <name evidence="1" type="ORF">MJO28_008565</name>
</gene>
<protein>
    <submittedName>
        <fullName evidence="1">Uncharacterized protein</fullName>
    </submittedName>
</protein>
<dbReference type="EMBL" id="CM045872">
    <property type="protein sequence ID" value="KAI7949744.1"/>
    <property type="molecule type" value="Genomic_DNA"/>
</dbReference>